<proteinExistence type="predicted"/>
<dbReference type="Proteomes" id="UP001597492">
    <property type="component" value="Unassembled WGS sequence"/>
</dbReference>
<dbReference type="EMBL" id="JBHUNE010000006">
    <property type="protein sequence ID" value="MFD2758205.1"/>
    <property type="molecule type" value="Genomic_DNA"/>
</dbReference>
<gene>
    <name evidence="1" type="ORF">ACFSW7_07420</name>
</gene>
<evidence type="ECO:0000313" key="1">
    <source>
        <dbReference type="EMBL" id="MFD2758205.1"/>
    </source>
</evidence>
<dbReference type="RefSeq" id="WP_019619686.1">
    <property type="nucleotide sequence ID" value="NZ_JBHUNE010000006.1"/>
</dbReference>
<organism evidence="1 2">
    <name type="scientific">Gulosibacter faecalis</name>
    <dbReference type="NCBI Taxonomy" id="272240"/>
    <lineage>
        <taxon>Bacteria</taxon>
        <taxon>Bacillati</taxon>
        <taxon>Actinomycetota</taxon>
        <taxon>Actinomycetes</taxon>
        <taxon>Micrococcales</taxon>
        <taxon>Microbacteriaceae</taxon>
        <taxon>Gulosibacter</taxon>
    </lineage>
</organism>
<accession>A0ABW5UXR5</accession>
<name>A0ABW5UXR5_9MICO</name>
<sequence>MKNVSESTQTKQLLDNRAISLTHRILTGAGSATIVAYSAEEQPHLHAVAHGLASDGTLVVAANLEHPDVHSAFRTGEQEEVRVDFMKESPEFDVRIISATSHLLGILDWLTMAEADVAFRDVLLPAHIVDLASQPGGRLGIVTTDRVVTHTSNGITAVPFAELQARHRTCDALFAQRVDDISTELCLMADDDRLGMFAAGLAEGWFDGVTLSRRETTDPCAPVMNRTFVVDVDQSGLTLMHVGVDDTLVLFAPFDETARTEAELRTKISSLLDIDITAAA</sequence>
<keyword evidence="2" id="KW-1185">Reference proteome</keyword>
<comment type="caution">
    <text evidence="1">The sequence shown here is derived from an EMBL/GenBank/DDBJ whole genome shotgun (WGS) entry which is preliminary data.</text>
</comment>
<evidence type="ECO:0000313" key="2">
    <source>
        <dbReference type="Proteomes" id="UP001597492"/>
    </source>
</evidence>
<reference evidence="2" key="1">
    <citation type="journal article" date="2019" name="Int. J. Syst. Evol. Microbiol.">
        <title>The Global Catalogue of Microorganisms (GCM) 10K type strain sequencing project: providing services to taxonomists for standard genome sequencing and annotation.</title>
        <authorList>
            <consortium name="The Broad Institute Genomics Platform"/>
            <consortium name="The Broad Institute Genome Sequencing Center for Infectious Disease"/>
            <person name="Wu L."/>
            <person name="Ma J."/>
        </authorList>
    </citation>
    <scope>NUCLEOTIDE SEQUENCE [LARGE SCALE GENOMIC DNA]</scope>
    <source>
        <strain evidence="2">TISTR 1514</strain>
    </source>
</reference>
<protein>
    <submittedName>
        <fullName evidence="1">Uncharacterized protein</fullName>
    </submittedName>
</protein>